<dbReference type="Pfam" id="PF00098">
    <property type="entry name" value="zf-CCHC"/>
    <property type="match status" value="2"/>
</dbReference>
<feature type="domain" description="CCHC-type" evidence="2">
    <location>
        <begin position="17"/>
        <end position="33"/>
    </location>
</feature>
<proteinExistence type="predicted"/>
<comment type="caution">
    <text evidence="3">The sequence shown here is derived from an EMBL/GenBank/DDBJ whole genome shotgun (WGS) entry which is preliminary data.</text>
</comment>
<name>A0AA40DPL5_9PEZI</name>
<dbReference type="PROSITE" id="PS50158">
    <property type="entry name" value="ZF_CCHC"/>
    <property type="match status" value="2"/>
</dbReference>
<dbReference type="EMBL" id="JAUKTV010000018">
    <property type="protein sequence ID" value="KAK0708786.1"/>
    <property type="molecule type" value="Genomic_DNA"/>
</dbReference>
<keyword evidence="1" id="KW-0479">Metal-binding</keyword>
<dbReference type="SUPFAM" id="SSF57756">
    <property type="entry name" value="Retrovirus zinc finger-like domains"/>
    <property type="match status" value="1"/>
</dbReference>
<accession>A0AA40DPL5</accession>
<dbReference type="Proteomes" id="UP001172159">
    <property type="component" value="Unassembled WGS sequence"/>
</dbReference>
<dbReference type="SMART" id="SM00343">
    <property type="entry name" value="ZnF_C2HC"/>
    <property type="match status" value="2"/>
</dbReference>
<dbReference type="GO" id="GO:0003676">
    <property type="term" value="F:nucleic acid binding"/>
    <property type="evidence" value="ECO:0007669"/>
    <property type="project" value="InterPro"/>
</dbReference>
<sequence>MARLADAGELVAGNLPKCRNCDQIGHISKNCKEDKREAERVLIKCYNCDEVGHRVRDCKSLPC</sequence>
<keyword evidence="1" id="KW-0863">Zinc-finger</keyword>
<dbReference type="InterPro" id="IPR001878">
    <property type="entry name" value="Znf_CCHC"/>
</dbReference>
<evidence type="ECO:0000256" key="1">
    <source>
        <dbReference type="PROSITE-ProRule" id="PRU00047"/>
    </source>
</evidence>
<feature type="domain" description="CCHC-type" evidence="2">
    <location>
        <begin position="44"/>
        <end position="60"/>
    </location>
</feature>
<dbReference type="Gene3D" id="4.10.60.10">
    <property type="entry name" value="Zinc finger, CCHC-type"/>
    <property type="match status" value="1"/>
</dbReference>
<evidence type="ECO:0000313" key="3">
    <source>
        <dbReference type="EMBL" id="KAK0708786.1"/>
    </source>
</evidence>
<reference evidence="3" key="1">
    <citation type="submission" date="2023-06" db="EMBL/GenBank/DDBJ databases">
        <title>Genome-scale phylogeny and comparative genomics of the fungal order Sordariales.</title>
        <authorList>
            <consortium name="Lawrence Berkeley National Laboratory"/>
            <person name="Hensen N."/>
            <person name="Bonometti L."/>
            <person name="Westerberg I."/>
            <person name="Brannstrom I.O."/>
            <person name="Guillou S."/>
            <person name="Cros-Aarteil S."/>
            <person name="Calhoun S."/>
            <person name="Haridas S."/>
            <person name="Kuo A."/>
            <person name="Mondo S."/>
            <person name="Pangilinan J."/>
            <person name="Riley R."/>
            <person name="Labutti K."/>
            <person name="Andreopoulos B."/>
            <person name="Lipzen A."/>
            <person name="Chen C."/>
            <person name="Yanf M."/>
            <person name="Daum C."/>
            <person name="Ng V."/>
            <person name="Clum A."/>
            <person name="Steindorff A."/>
            <person name="Ohm R."/>
            <person name="Martin F."/>
            <person name="Silar P."/>
            <person name="Natvig D."/>
            <person name="Lalanne C."/>
            <person name="Gautier V."/>
            <person name="Ament-Velasquez S.L."/>
            <person name="Kruys A."/>
            <person name="Hutchinson M.I."/>
            <person name="Powell A.J."/>
            <person name="Barry K."/>
            <person name="Miller A.N."/>
            <person name="Grigoriev I.V."/>
            <person name="Debuchy R."/>
            <person name="Gladieux P."/>
            <person name="Thoren M.H."/>
            <person name="Johannesson H."/>
        </authorList>
    </citation>
    <scope>NUCLEOTIDE SEQUENCE</scope>
    <source>
        <strain evidence="3">CBS 540.89</strain>
    </source>
</reference>
<evidence type="ECO:0000313" key="4">
    <source>
        <dbReference type="Proteomes" id="UP001172159"/>
    </source>
</evidence>
<dbReference type="InterPro" id="IPR036875">
    <property type="entry name" value="Znf_CCHC_sf"/>
</dbReference>
<keyword evidence="1" id="KW-0862">Zinc</keyword>
<evidence type="ECO:0000259" key="2">
    <source>
        <dbReference type="PROSITE" id="PS50158"/>
    </source>
</evidence>
<protein>
    <recommendedName>
        <fullName evidence="2">CCHC-type domain-containing protein</fullName>
    </recommendedName>
</protein>
<keyword evidence="4" id="KW-1185">Reference proteome</keyword>
<dbReference type="AlphaFoldDB" id="A0AA40DPL5"/>
<gene>
    <name evidence="3" type="ORF">B0T21DRAFT_376948</name>
</gene>
<dbReference type="GO" id="GO:0008270">
    <property type="term" value="F:zinc ion binding"/>
    <property type="evidence" value="ECO:0007669"/>
    <property type="project" value="UniProtKB-KW"/>
</dbReference>
<organism evidence="3 4">
    <name type="scientific">Apiosordaria backusii</name>
    <dbReference type="NCBI Taxonomy" id="314023"/>
    <lineage>
        <taxon>Eukaryota</taxon>
        <taxon>Fungi</taxon>
        <taxon>Dikarya</taxon>
        <taxon>Ascomycota</taxon>
        <taxon>Pezizomycotina</taxon>
        <taxon>Sordariomycetes</taxon>
        <taxon>Sordariomycetidae</taxon>
        <taxon>Sordariales</taxon>
        <taxon>Lasiosphaeriaceae</taxon>
        <taxon>Apiosordaria</taxon>
    </lineage>
</organism>